<keyword evidence="1" id="KW-1133">Transmembrane helix</keyword>
<dbReference type="PATRIC" id="fig|1637645.4.peg.6035"/>
<dbReference type="EMBL" id="LATL02000307">
    <property type="protein sequence ID" value="KKD37345.1"/>
    <property type="molecule type" value="Genomic_DNA"/>
</dbReference>
<dbReference type="OrthoDB" id="494800at2"/>
<evidence type="ECO:0000313" key="3">
    <source>
        <dbReference type="Proteomes" id="UP000033607"/>
    </source>
</evidence>
<dbReference type="AlphaFoldDB" id="A0A0F5YGK7"/>
<reference evidence="2 3" key="1">
    <citation type="submission" date="2015-06" db="EMBL/GenBank/DDBJ databases">
        <title>Draft genome assembly of filamentous brackish cyanobacterium Limnoraphis robusta strain CS-951.</title>
        <authorList>
            <person name="Willis A."/>
            <person name="Parks M."/>
            <person name="Burford M.A."/>
        </authorList>
    </citation>
    <scope>NUCLEOTIDE SEQUENCE [LARGE SCALE GENOMIC DNA]</scope>
    <source>
        <strain evidence="2 3">CS-951</strain>
    </source>
</reference>
<proteinExistence type="predicted"/>
<comment type="caution">
    <text evidence="2">The sequence shown here is derived from an EMBL/GenBank/DDBJ whole genome shotgun (WGS) entry which is preliminary data.</text>
</comment>
<accession>A0A0F5YGK7</accession>
<keyword evidence="1" id="KW-0472">Membrane</keyword>
<dbReference type="RefSeq" id="WP_046279340.1">
    <property type="nucleotide sequence ID" value="NZ_LATL02000307.1"/>
</dbReference>
<protein>
    <submittedName>
        <fullName evidence="2">Uncharacterized protein</fullName>
    </submittedName>
</protein>
<organism evidence="2 3">
    <name type="scientific">Limnoraphis robusta CS-951</name>
    <dbReference type="NCBI Taxonomy" id="1637645"/>
    <lineage>
        <taxon>Bacteria</taxon>
        <taxon>Bacillati</taxon>
        <taxon>Cyanobacteriota</taxon>
        <taxon>Cyanophyceae</taxon>
        <taxon>Oscillatoriophycideae</taxon>
        <taxon>Oscillatoriales</taxon>
        <taxon>Sirenicapillariaceae</taxon>
        <taxon>Limnoraphis</taxon>
    </lineage>
</organism>
<sequence>MSNLTDDITKQAHPQNIVAIIQILKQQLSEMGIQTRAIFVDGVLQLLCEAPRPEQLEPSIIITRVRAILESISPRYIRRVRINSRILQAQQLLWFEEINRNPNRQLLWYEDIILKKPSLGQQLMGMIQDCQLYSQTWTVPRQNSTDNIQQNQQFNRGLVGGMVVSIAALLVGFAIYQWLNTQTSNPVQTPPTPVATPSPVPENSLSNSEIFAQAVRLAQEAVTAGEVAQTAQEWSEIAEKWQKAAELMEAVSPEFSRYATAQNRAALYRRNQEVAQDEAFKLRD</sequence>
<feature type="transmembrane region" description="Helical" evidence="1">
    <location>
        <begin position="158"/>
        <end position="179"/>
    </location>
</feature>
<dbReference type="Proteomes" id="UP000033607">
    <property type="component" value="Unassembled WGS sequence"/>
</dbReference>
<keyword evidence="1" id="KW-0812">Transmembrane</keyword>
<name>A0A0F5YGK7_9CYAN</name>
<evidence type="ECO:0000256" key="1">
    <source>
        <dbReference type="SAM" id="Phobius"/>
    </source>
</evidence>
<evidence type="ECO:0000313" key="2">
    <source>
        <dbReference type="EMBL" id="KKD37345.1"/>
    </source>
</evidence>
<gene>
    <name evidence="2" type="ORF">WN50_14865</name>
</gene>